<dbReference type="STRING" id="1841610.A6X21_05405"/>
<evidence type="ECO:0000256" key="4">
    <source>
        <dbReference type="ARBA" id="ARBA00022825"/>
    </source>
</evidence>
<dbReference type="PRINTS" id="PR00834">
    <property type="entry name" value="PROTEASES2C"/>
</dbReference>
<keyword evidence="4" id="KW-0720">Serine protease</keyword>
<dbReference type="FunFam" id="2.40.10.10:FF:000001">
    <property type="entry name" value="Periplasmic serine protease DegS"/>
    <property type="match status" value="1"/>
</dbReference>
<dbReference type="GO" id="GO:0004252">
    <property type="term" value="F:serine-type endopeptidase activity"/>
    <property type="evidence" value="ECO:0007669"/>
    <property type="project" value="InterPro"/>
</dbReference>
<dbReference type="InterPro" id="IPR043504">
    <property type="entry name" value="Peptidase_S1_PA_chymotrypsin"/>
</dbReference>
<evidence type="ECO:0000256" key="2">
    <source>
        <dbReference type="ARBA" id="ARBA00022670"/>
    </source>
</evidence>
<evidence type="ECO:0000256" key="1">
    <source>
        <dbReference type="ARBA" id="ARBA00010541"/>
    </source>
</evidence>
<accession>A0A1C3EC06</accession>
<reference evidence="6 7" key="1">
    <citation type="submission" date="2016-05" db="EMBL/GenBank/DDBJ databases">
        <title>Genomic and physiological characterization of Planctopirus sp. isolated from fresh water lake.</title>
        <authorList>
            <person name="Subhash Y."/>
            <person name="Ramana C."/>
        </authorList>
    </citation>
    <scope>NUCLEOTIDE SEQUENCE [LARGE SCALE GENOMIC DNA]</scope>
    <source>
        <strain evidence="6 7">JC280</strain>
    </source>
</reference>
<dbReference type="GO" id="GO:0006508">
    <property type="term" value="P:proteolysis"/>
    <property type="evidence" value="ECO:0007669"/>
    <property type="project" value="UniProtKB-KW"/>
</dbReference>
<dbReference type="SMART" id="SM00228">
    <property type="entry name" value="PDZ"/>
    <property type="match status" value="1"/>
</dbReference>
<keyword evidence="3" id="KW-0378">Hydrolase</keyword>
<name>A0A1C3EC06_9PLAN</name>
<keyword evidence="2 6" id="KW-0645">Protease</keyword>
<dbReference type="InterPro" id="IPR001478">
    <property type="entry name" value="PDZ"/>
</dbReference>
<dbReference type="Gene3D" id="2.30.42.10">
    <property type="match status" value="1"/>
</dbReference>
<evidence type="ECO:0000313" key="6">
    <source>
        <dbReference type="EMBL" id="ODA30765.1"/>
    </source>
</evidence>
<dbReference type="AlphaFoldDB" id="A0A1C3EC06"/>
<dbReference type="EMBL" id="LYDR01000103">
    <property type="protein sequence ID" value="ODA30765.1"/>
    <property type="molecule type" value="Genomic_DNA"/>
</dbReference>
<gene>
    <name evidence="6" type="ORF">A6X21_05405</name>
</gene>
<dbReference type="Pfam" id="PF13365">
    <property type="entry name" value="Trypsin_2"/>
    <property type="match status" value="1"/>
</dbReference>
<dbReference type="InterPro" id="IPR001940">
    <property type="entry name" value="Peptidase_S1C"/>
</dbReference>
<evidence type="ECO:0000313" key="7">
    <source>
        <dbReference type="Proteomes" id="UP000094828"/>
    </source>
</evidence>
<sequence>MMTRVILASFISALAASMLTAWWLQPSSFDAYGLAVAQDRGARFKSTPYSEEDEANQPKVKPIYMADGLTPEEAVNIAVYQAANRSVVNITTKAVQSGRFSLLELQSEGSGSGSIIDKAGHVLTNNHVVEGATQISVTLYSGESFDATIVGADPVNDIAILKLDAPEDQLYPVEFGDSRKLRAGMRVFALGNPFGLERTLTTGIISNLNRSLQIHGNRTIRSIIQIDAAINPGNSGGPLLDAHGKLIGINTAIATTSGQSAGVGFAIPVNLVTRVVPQLLAFGKVVRPEVGITKVFETEKGLLIAQMKPGGPAERAGLRGPKVVRARRGPFITESVDRAAADRIMAVDGRKISTADDFLGYVEDKKPGDVVRLTIVRDGQEIEVPLTLTTTDPLGERTP</sequence>
<feature type="domain" description="PDZ" evidence="5">
    <location>
        <begin position="288"/>
        <end position="379"/>
    </location>
</feature>
<evidence type="ECO:0000259" key="5">
    <source>
        <dbReference type="SMART" id="SM00228"/>
    </source>
</evidence>
<proteinExistence type="inferred from homology"/>
<evidence type="ECO:0000256" key="3">
    <source>
        <dbReference type="ARBA" id="ARBA00022801"/>
    </source>
</evidence>
<dbReference type="SUPFAM" id="SSF50156">
    <property type="entry name" value="PDZ domain-like"/>
    <property type="match status" value="1"/>
</dbReference>
<organism evidence="6 7">
    <name type="scientific">Planctopirus hydrillae</name>
    <dbReference type="NCBI Taxonomy" id="1841610"/>
    <lineage>
        <taxon>Bacteria</taxon>
        <taxon>Pseudomonadati</taxon>
        <taxon>Planctomycetota</taxon>
        <taxon>Planctomycetia</taxon>
        <taxon>Planctomycetales</taxon>
        <taxon>Planctomycetaceae</taxon>
        <taxon>Planctopirus</taxon>
    </lineage>
</organism>
<keyword evidence="7" id="KW-1185">Reference proteome</keyword>
<dbReference type="InterPro" id="IPR051201">
    <property type="entry name" value="Chloro_Bact_Ser_Proteases"/>
</dbReference>
<dbReference type="Proteomes" id="UP000094828">
    <property type="component" value="Unassembled WGS sequence"/>
</dbReference>
<comment type="caution">
    <text evidence="6">The sequence shown here is derived from an EMBL/GenBank/DDBJ whole genome shotgun (WGS) entry which is preliminary data.</text>
</comment>
<dbReference type="PANTHER" id="PTHR43343">
    <property type="entry name" value="PEPTIDASE S12"/>
    <property type="match status" value="1"/>
</dbReference>
<dbReference type="OrthoDB" id="248175at2"/>
<dbReference type="RefSeq" id="WP_068848305.1">
    <property type="nucleotide sequence ID" value="NZ_LYDR01000103.1"/>
</dbReference>
<comment type="similarity">
    <text evidence="1">Belongs to the peptidase S1C family.</text>
</comment>
<dbReference type="Gene3D" id="2.40.10.10">
    <property type="entry name" value="Trypsin-like serine proteases"/>
    <property type="match status" value="2"/>
</dbReference>
<dbReference type="Pfam" id="PF13180">
    <property type="entry name" value="PDZ_2"/>
    <property type="match status" value="1"/>
</dbReference>
<dbReference type="PANTHER" id="PTHR43343:SF3">
    <property type="entry name" value="PROTEASE DO-LIKE 8, CHLOROPLASTIC"/>
    <property type="match status" value="1"/>
</dbReference>
<protein>
    <submittedName>
        <fullName evidence="6">Serine protease</fullName>
    </submittedName>
</protein>
<dbReference type="InterPro" id="IPR036034">
    <property type="entry name" value="PDZ_sf"/>
</dbReference>
<dbReference type="InterPro" id="IPR009003">
    <property type="entry name" value="Peptidase_S1_PA"/>
</dbReference>
<dbReference type="SUPFAM" id="SSF50494">
    <property type="entry name" value="Trypsin-like serine proteases"/>
    <property type="match status" value="1"/>
</dbReference>